<accession>A0A2U2C9G3</accession>
<reference evidence="2 3" key="1">
    <citation type="submission" date="2018-05" db="EMBL/GenBank/DDBJ databases">
        <title>Pararhodobacter marina sp. nov., isolated from deep-sea water of the Indian Ocean.</title>
        <authorList>
            <person name="Lai Q.Sr."/>
            <person name="Liu X."/>
            <person name="Shao Z."/>
        </authorList>
    </citation>
    <scope>NUCLEOTIDE SEQUENCE [LARGE SCALE GENOMIC DNA]</scope>
    <source>
        <strain evidence="2 3">CIC4N-9</strain>
    </source>
</reference>
<sequence length="160" mass="16856">MAKTNDFSKVMQDMMTAFPVDTSAMQDAFKTQAALGEKMSKVVLEAAEKSAEVSSKWTKDTLAKIGEVSTVKEEPADYAKAYTDFASASAEMAAEHMSAFADIAKRVQMDTVELMLAAGKDMSADATAAMQKATSDMTAAAKKASEDVTAAAKKASATAK</sequence>
<evidence type="ECO:0000259" key="1">
    <source>
        <dbReference type="Pfam" id="PF09361"/>
    </source>
</evidence>
<dbReference type="InterPro" id="IPR018968">
    <property type="entry name" value="Phasin"/>
</dbReference>
<dbReference type="GeneID" id="94365433"/>
<evidence type="ECO:0000313" key="3">
    <source>
        <dbReference type="Proteomes" id="UP000244940"/>
    </source>
</evidence>
<organism evidence="2 3">
    <name type="scientific">Pararhodobacter marinus</name>
    <dbReference type="NCBI Taxonomy" id="2184063"/>
    <lineage>
        <taxon>Bacteria</taxon>
        <taxon>Pseudomonadati</taxon>
        <taxon>Pseudomonadota</taxon>
        <taxon>Alphaproteobacteria</taxon>
        <taxon>Rhodobacterales</taxon>
        <taxon>Paracoccaceae</taxon>
        <taxon>Pararhodobacter</taxon>
    </lineage>
</organism>
<evidence type="ECO:0000313" key="2">
    <source>
        <dbReference type="EMBL" id="PWE28526.1"/>
    </source>
</evidence>
<protein>
    <submittedName>
        <fullName evidence="2">Phasin, PhaP</fullName>
    </submittedName>
</protein>
<comment type="caution">
    <text evidence="2">The sequence shown here is derived from an EMBL/GenBank/DDBJ whole genome shotgun (WGS) entry which is preliminary data.</text>
</comment>
<dbReference type="AlphaFoldDB" id="A0A2U2C9G3"/>
<dbReference type="OrthoDB" id="7868047at2"/>
<gene>
    <name evidence="2" type="ORF">C4N9_11075</name>
</gene>
<dbReference type="Pfam" id="PF09361">
    <property type="entry name" value="Phasin_2"/>
    <property type="match status" value="1"/>
</dbReference>
<proteinExistence type="predicted"/>
<dbReference type="EMBL" id="QEYD01000006">
    <property type="protein sequence ID" value="PWE28526.1"/>
    <property type="molecule type" value="Genomic_DNA"/>
</dbReference>
<name>A0A2U2C9G3_9RHOB</name>
<feature type="domain" description="Phasin" evidence="1">
    <location>
        <begin position="23"/>
        <end position="115"/>
    </location>
</feature>
<keyword evidence="3" id="KW-1185">Reference proteome</keyword>
<dbReference type="Proteomes" id="UP000244940">
    <property type="component" value="Unassembled WGS sequence"/>
</dbReference>
<dbReference type="RefSeq" id="WP_109533387.1">
    <property type="nucleotide sequence ID" value="NZ_CAXPUO010000040.1"/>
</dbReference>